<sequence length="198" mass="22480">MKLIGRNFRSSSMLLPVPLLAIFCLARVQAQLQTPNNVCAANPPNPLKLSGPFSTCAASVKNILSQRHPDQNKLTVHISFHIMFLFKITLQIKKLIQLFVYFHKPQVLATYNYPFKAYSITTKDDYILTVYRITGSPNSKKKSNGPKQAVYLNHGLGGASDNWNFQPGSRNLRTNFDKIFTNFFQVSIFNIIIDRVQN</sequence>
<dbReference type="EMBL" id="CAXLJM020000104">
    <property type="protein sequence ID" value="CAL8134262.1"/>
    <property type="molecule type" value="Genomic_DNA"/>
</dbReference>
<feature type="chain" id="PRO_5046340745" description="Partial AB-hydrolase lipase domain-containing protein" evidence="1">
    <location>
        <begin position="31"/>
        <end position="198"/>
    </location>
</feature>
<evidence type="ECO:0000313" key="4">
    <source>
        <dbReference type="Proteomes" id="UP001642540"/>
    </source>
</evidence>
<evidence type="ECO:0000313" key="3">
    <source>
        <dbReference type="EMBL" id="CAL8134262.1"/>
    </source>
</evidence>
<keyword evidence="4" id="KW-1185">Reference proteome</keyword>
<organism evidence="3 4">
    <name type="scientific">Orchesella dallaii</name>
    <dbReference type="NCBI Taxonomy" id="48710"/>
    <lineage>
        <taxon>Eukaryota</taxon>
        <taxon>Metazoa</taxon>
        <taxon>Ecdysozoa</taxon>
        <taxon>Arthropoda</taxon>
        <taxon>Hexapoda</taxon>
        <taxon>Collembola</taxon>
        <taxon>Entomobryomorpha</taxon>
        <taxon>Entomobryoidea</taxon>
        <taxon>Orchesellidae</taxon>
        <taxon>Orchesellinae</taxon>
        <taxon>Orchesella</taxon>
    </lineage>
</organism>
<proteinExistence type="predicted"/>
<dbReference type="Gene3D" id="3.40.50.1820">
    <property type="entry name" value="alpha/beta hydrolase"/>
    <property type="match status" value="1"/>
</dbReference>
<feature type="domain" description="Partial AB-hydrolase lipase" evidence="2">
    <location>
        <begin position="106"/>
        <end position="164"/>
    </location>
</feature>
<feature type="signal peptide" evidence="1">
    <location>
        <begin position="1"/>
        <end position="30"/>
    </location>
</feature>
<gene>
    <name evidence="3" type="ORF">ODALV1_LOCUS25442</name>
</gene>
<protein>
    <recommendedName>
        <fullName evidence="2">Partial AB-hydrolase lipase domain-containing protein</fullName>
    </recommendedName>
</protein>
<accession>A0ABP1RSB2</accession>
<dbReference type="PANTHER" id="PTHR11005">
    <property type="entry name" value="LYSOSOMAL ACID LIPASE-RELATED"/>
    <property type="match status" value="1"/>
</dbReference>
<dbReference type="InterPro" id="IPR006693">
    <property type="entry name" value="AB_hydrolase_lipase"/>
</dbReference>
<name>A0ABP1RSB2_9HEXA</name>
<evidence type="ECO:0000256" key="1">
    <source>
        <dbReference type="SAM" id="SignalP"/>
    </source>
</evidence>
<keyword evidence="1" id="KW-0732">Signal</keyword>
<dbReference type="SUPFAM" id="SSF53474">
    <property type="entry name" value="alpha/beta-Hydrolases"/>
    <property type="match status" value="1"/>
</dbReference>
<dbReference type="Pfam" id="PF04083">
    <property type="entry name" value="Abhydro_lipase"/>
    <property type="match status" value="1"/>
</dbReference>
<evidence type="ECO:0000259" key="2">
    <source>
        <dbReference type="Pfam" id="PF04083"/>
    </source>
</evidence>
<comment type="caution">
    <text evidence="3">The sequence shown here is derived from an EMBL/GenBank/DDBJ whole genome shotgun (WGS) entry which is preliminary data.</text>
</comment>
<dbReference type="Proteomes" id="UP001642540">
    <property type="component" value="Unassembled WGS sequence"/>
</dbReference>
<reference evidence="3 4" key="1">
    <citation type="submission" date="2024-08" db="EMBL/GenBank/DDBJ databases">
        <authorList>
            <person name="Cucini C."/>
            <person name="Frati F."/>
        </authorList>
    </citation>
    <scope>NUCLEOTIDE SEQUENCE [LARGE SCALE GENOMIC DNA]</scope>
</reference>
<dbReference type="InterPro" id="IPR029058">
    <property type="entry name" value="AB_hydrolase_fold"/>
</dbReference>